<dbReference type="OrthoDB" id="7340239at2"/>
<dbReference type="InterPro" id="IPR009739">
    <property type="entry name" value="LprI-like_N"/>
</dbReference>
<evidence type="ECO:0000256" key="1">
    <source>
        <dbReference type="SAM" id="SignalP"/>
    </source>
</evidence>
<dbReference type="RefSeq" id="WP_106772211.1">
    <property type="nucleotide sequence ID" value="NZ_PXYK01000009.1"/>
</dbReference>
<sequence length="133" mass="14416">MRLVFAALGAMLLTTAAAQADDCANAQDQATMDKCSAKAFAEADKKLNADFREIEKRLGDDAKAKHLLVHAQRAWIAFRDAECAFNASGVDGGSAYPMVYSECQAALTNQRVKDFRTYLSCEEGDMSCPVPAQ</sequence>
<feature type="signal peptide" evidence="1">
    <location>
        <begin position="1"/>
        <end position="20"/>
    </location>
</feature>
<name>A0A2P7SD98_9HYPH</name>
<feature type="domain" description="Lysozyme inhibitor LprI-like N-terminal" evidence="2">
    <location>
        <begin position="23"/>
        <end position="114"/>
    </location>
</feature>
<keyword evidence="1" id="KW-0732">Signal</keyword>
<dbReference type="Proteomes" id="UP000241229">
    <property type="component" value="Unassembled WGS sequence"/>
</dbReference>
<proteinExistence type="predicted"/>
<evidence type="ECO:0000313" key="3">
    <source>
        <dbReference type="EMBL" id="PSJ60486.1"/>
    </source>
</evidence>
<dbReference type="Pfam" id="PF07007">
    <property type="entry name" value="LprI"/>
    <property type="match status" value="1"/>
</dbReference>
<gene>
    <name evidence="3" type="ORF">C7I84_10905</name>
</gene>
<dbReference type="PANTHER" id="PTHR39176">
    <property type="entry name" value="PERIPLASMIC PROTEIN-RELATED"/>
    <property type="match status" value="1"/>
</dbReference>
<dbReference type="PANTHER" id="PTHR39176:SF1">
    <property type="entry name" value="PERIPLASMIC PROTEIN"/>
    <property type="match status" value="1"/>
</dbReference>
<feature type="chain" id="PRO_5015126186" evidence="1">
    <location>
        <begin position="21"/>
        <end position="133"/>
    </location>
</feature>
<evidence type="ECO:0000313" key="4">
    <source>
        <dbReference type="Proteomes" id="UP000241229"/>
    </source>
</evidence>
<reference evidence="3 4" key="1">
    <citation type="submission" date="2018-03" db="EMBL/GenBank/DDBJ databases">
        <title>The draft genome of Mesorhizobium sp. 6GN-30.</title>
        <authorList>
            <person name="Liu L."/>
            <person name="Li L."/>
            <person name="Wang T."/>
            <person name="Zhang X."/>
            <person name="Liang L."/>
        </authorList>
    </citation>
    <scope>NUCLEOTIDE SEQUENCE [LARGE SCALE GENOMIC DNA]</scope>
    <source>
        <strain evidence="3 4">6GN30</strain>
    </source>
</reference>
<dbReference type="AlphaFoldDB" id="A0A2P7SD98"/>
<keyword evidence="4" id="KW-1185">Reference proteome</keyword>
<protein>
    <submittedName>
        <fullName evidence="3">Urease-associated protein</fullName>
    </submittedName>
</protein>
<dbReference type="EMBL" id="PXYK01000009">
    <property type="protein sequence ID" value="PSJ60486.1"/>
    <property type="molecule type" value="Genomic_DNA"/>
</dbReference>
<accession>A0A2P7SD98</accession>
<evidence type="ECO:0000259" key="2">
    <source>
        <dbReference type="Pfam" id="PF07007"/>
    </source>
</evidence>
<comment type="caution">
    <text evidence="3">The sequence shown here is derived from an EMBL/GenBank/DDBJ whole genome shotgun (WGS) entry which is preliminary data.</text>
</comment>
<dbReference type="Gene3D" id="1.20.1270.180">
    <property type="match status" value="1"/>
</dbReference>
<organism evidence="3 4">
    <name type="scientific">Kumtagia ephedrae</name>
    <dbReference type="NCBI Taxonomy" id="2116701"/>
    <lineage>
        <taxon>Bacteria</taxon>
        <taxon>Pseudomonadati</taxon>
        <taxon>Pseudomonadota</taxon>
        <taxon>Alphaproteobacteria</taxon>
        <taxon>Hyphomicrobiales</taxon>
        <taxon>Phyllobacteriaceae</taxon>
        <taxon>Kumtagia</taxon>
    </lineage>
</organism>